<evidence type="ECO:0000256" key="9">
    <source>
        <dbReference type="ARBA" id="ARBA00023136"/>
    </source>
</evidence>
<evidence type="ECO:0000256" key="2">
    <source>
        <dbReference type="ARBA" id="ARBA00008149"/>
    </source>
</evidence>
<evidence type="ECO:0000256" key="8">
    <source>
        <dbReference type="ARBA" id="ARBA00022989"/>
    </source>
</evidence>
<dbReference type="PANTHER" id="PTHR40765">
    <property type="entry name" value="ESX-2 SECRETION SYSTEM ATPASE ECCB2"/>
    <property type="match status" value="1"/>
</dbReference>
<dbReference type="EMBL" id="FMZE01000003">
    <property type="protein sequence ID" value="SDC68172.1"/>
    <property type="molecule type" value="Genomic_DNA"/>
</dbReference>
<dbReference type="KEGG" id="pmad:BAY61_01105"/>
<dbReference type="OrthoDB" id="3847604at2"/>
<proteinExistence type="inferred from homology"/>
<gene>
    <name evidence="12" type="ORF">SAMN05421630_103173</name>
</gene>
<keyword evidence="4 11" id="KW-0812">Transmembrane</keyword>
<evidence type="ECO:0000256" key="11">
    <source>
        <dbReference type="SAM" id="Phobius"/>
    </source>
</evidence>
<evidence type="ECO:0000313" key="13">
    <source>
        <dbReference type="Proteomes" id="UP000199494"/>
    </source>
</evidence>
<dbReference type="PANTHER" id="PTHR40765:SF2">
    <property type="entry name" value="ESX-2 SECRETION SYSTEM ATPASE ECCB2"/>
    <property type="match status" value="1"/>
</dbReference>
<dbReference type="NCBIfam" id="TIGR03919">
    <property type="entry name" value="T7SS_EccB"/>
    <property type="match status" value="1"/>
</dbReference>
<evidence type="ECO:0000256" key="7">
    <source>
        <dbReference type="ARBA" id="ARBA00022840"/>
    </source>
</evidence>
<name>A0A222VIR5_9PSEU</name>
<dbReference type="GO" id="GO:0005886">
    <property type="term" value="C:plasma membrane"/>
    <property type="evidence" value="ECO:0007669"/>
    <property type="project" value="UniProtKB-SubCell"/>
</dbReference>
<keyword evidence="9 11" id="KW-0472">Membrane</keyword>
<dbReference type="Pfam" id="PF05108">
    <property type="entry name" value="T7SS_ESX1_EccB"/>
    <property type="match status" value="1"/>
</dbReference>
<dbReference type="GO" id="GO:0016787">
    <property type="term" value="F:hydrolase activity"/>
    <property type="evidence" value="ECO:0007669"/>
    <property type="project" value="UniProtKB-KW"/>
</dbReference>
<dbReference type="STRING" id="530584.SAMN05421630_103173"/>
<keyword evidence="8 11" id="KW-1133">Transmembrane helix</keyword>
<dbReference type="GO" id="GO:0005524">
    <property type="term" value="F:ATP binding"/>
    <property type="evidence" value="ECO:0007669"/>
    <property type="project" value="UniProtKB-KW"/>
</dbReference>
<dbReference type="Proteomes" id="UP000199494">
    <property type="component" value="Unassembled WGS sequence"/>
</dbReference>
<dbReference type="Gene3D" id="3.30.2390.20">
    <property type="entry name" value="Type VII secretion system EccB, repeat 1 domain"/>
    <property type="match status" value="1"/>
</dbReference>
<dbReference type="RefSeq" id="WP_091801369.1">
    <property type="nucleotide sequence ID" value="NZ_CP016353.1"/>
</dbReference>
<accession>A0A222VIR5</accession>
<dbReference type="InterPro" id="IPR007795">
    <property type="entry name" value="T7SS_EccB"/>
</dbReference>
<feature type="region of interest" description="Disordered" evidence="10">
    <location>
        <begin position="312"/>
        <end position="383"/>
    </location>
</feature>
<evidence type="ECO:0000256" key="4">
    <source>
        <dbReference type="ARBA" id="ARBA00022692"/>
    </source>
</evidence>
<evidence type="ECO:0000256" key="1">
    <source>
        <dbReference type="ARBA" id="ARBA00004162"/>
    </source>
</evidence>
<comment type="similarity">
    <text evidence="2">Belongs to the EccB family.</text>
</comment>
<evidence type="ECO:0000256" key="6">
    <source>
        <dbReference type="ARBA" id="ARBA00022801"/>
    </source>
</evidence>
<evidence type="ECO:0000256" key="5">
    <source>
        <dbReference type="ARBA" id="ARBA00022741"/>
    </source>
</evidence>
<sequence>MPTRKDQLQAYQFMMRRVTSALIVHETDPEQTPLRRGVGAVFAGVMIAVLVAAGFGIYGIFTGMGGNSWRQDGTVIIEKETGATYVYSGEALQPVLNVVSGKLLSSGQNQGAEPKRVSGSDLADMPRRPMVGIAGAPASLPPADRVASAPWTMCSVGGEDMAGSPTTSTTLMVGDRLSDDVPLGSNGLLVRDVEDDSLYLIWNNHRYRIAGDRPDAVVRSVFGAQAAVMDVGTAMLNGLPVGQDIGPIQVDGRGNSSTVVSGFQVGDIVFHPVGGGEQYYLVRGDGLAPITELQTRILRGQYSVEPKEISASVANSAPTSDALAPAQGEAAPPPVAPPLAAPENGTGSALCASTSNARSAPEITLGGDTSALDHGIGTTSETEAGTKLADQVLVPPGHVSVVRAMPSTGQGAGAFAIVTDVGLRYPVPSPDVLAALGYSAETAIDMPAALVQRIPAGPTLSPEAAMQTAPALP</sequence>
<reference evidence="12 13" key="1">
    <citation type="submission" date="2016-10" db="EMBL/GenBank/DDBJ databases">
        <authorList>
            <person name="de Groot N.N."/>
        </authorList>
    </citation>
    <scope>NUCLEOTIDE SEQUENCE [LARGE SCALE GENOMIC DNA]</scope>
    <source>
        <strain evidence="12 13">CGMCC 4.5506</strain>
    </source>
</reference>
<feature type="transmembrane region" description="Helical" evidence="11">
    <location>
        <begin position="38"/>
        <end position="61"/>
    </location>
</feature>
<dbReference type="GO" id="GO:0005576">
    <property type="term" value="C:extracellular region"/>
    <property type="evidence" value="ECO:0007669"/>
    <property type="project" value="TreeGrafter"/>
</dbReference>
<evidence type="ECO:0000256" key="10">
    <source>
        <dbReference type="SAM" id="MobiDB-lite"/>
    </source>
</evidence>
<feature type="compositionally biased region" description="Polar residues" evidence="10">
    <location>
        <begin position="345"/>
        <end position="358"/>
    </location>
</feature>
<organism evidence="12 13">
    <name type="scientific">Prauserella marina</name>
    <dbReference type="NCBI Taxonomy" id="530584"/>
    <lineage>
        <taxon>Bacteria</taxon>
        <taxon>Bacillati</taxon>
        <taxon>Actinomycetota</taxon>
        <taxon>Actinomycetes</taxon>
        <taxon>Pseudonocardiales</taxon>
        <taxon>Pseudonocardiaceae</taxon>
        <taxon>Prauserella</taxon>
    </lineage>
</organism>
<evidence type="ECO:0000256" key="3">
    <source>
        <dbReference type="ARBA" id="ARBA00022475"/>
    </source>
</evidence>
<comment type="subcellular location">
    <subcellularLocation>
        <location evidence="1">Cell membrane</location>
        <topology evidence="1">Single-pass membrane protein</topology>
    </subcellularLocation>
</comment>
<dbReference type="Gene3D" id="2.40.50.910">
    <property type="entry name" value="Type VII secretion system EccB, repeat 3 domain"/>
    <property type="match status" value="1"/>
</dbReference>
<keyword evidence="13" id="KW-1185">Reference proteome</keyword>
<keyword evidence="5" id="KW-0547">Nucleotide-binding</keyword>
<dbReference type="InterPro" id="IPR042485">
    <property type="entry name" value="T7SS_EccB_R3"/>
</dbReference>
<keyword evidence="3" id="KW-1003">Cell membrane</keyword>
<keyword evidence="7" id="KW-0067">ATP-binding</keyword>
<dbReference type="InterPro" id="IPR044857">
    <property type="entry name" value="T7SS_EccB_R1"/>
</dbReference>
<protein>
    <submittedName>
        <fullName evidence="12">Type VII secretion protein EccB</fullName>
    </submittedName>
</protein>
<dbReference type="AlphaFoldDB" id="A0A222VIR5"/>
<evidence type="ECO:0000313" key="12">
    <source>
        <dbReference type="EMBL" id="SDC68172.1"/>
    </source>
</evidence>
<feature type="compositionally biased region" description="Pro residues" evidence="10">
    <location>
        <begin position="331"/>
        <end position="340"/>
    </location>
</feature>
<keyword evidence="6" id="KW-0378">Hydrolase</keyword>